<reference evidence="13" key="1">
    <citation type="submission" date="2025-08" db="UniProtKB">
        <authorList>
            <consortium name="RefSeq"/>
        </authorList>
    </citation>
    <scope>IDENTIFICATION</scope>
    <source>
        <strain evidence="13">14028-0561.14</strain>
        <tissue evidence="13">Whole fly</tissue>
    </source>
</reference>
<keyword evidence="5 10" id="KW-0276">Fatty acid metabolism</keyword>
<keyword evidence="6 10" id="KW-1133">Transmembrane helix</keyword>
<dbReference type="PANTHER" id="PTHR11157">
    <property type="entry name" value="FATTY ACID ACYL TRANSFERASE-RELATED"/>
    <property type="match status" value="1"/>
</dbReference>
<dbReference type="GeneID" id="108077767"/>
<dbReference type="PANTHER" id="PTHR11157:SF167">
    <property type="entry name" value="ELONGATION OF VERY LONG CHAIN FATTY ACIDS PROTEIN"/>
    <property type="match status" value="1"/>
</dbReference>
<evidence type="ECO:0000256" key="6">
    <source>
        <dbReference type="ARBA" id="ARBA00022989"/>
    </source>
</evidence>
<evidence type="ECO:0000256" key="2">
    <source>
        <dbReference type="ARBA" id="ARBA00022516"/>
    </source>
</evidence>
<evidence type="ECO:0000313" key="13">
    <source>
        <dbReference type="RefSeq" id="XP_041633021.1"/>
    </source>
</evidence>
<feature type="transmembrane region" description="Helical" evidence="10">
    <location>
        <begin position="66"/>
        <end position="82"/>
    </location>
</feature>
<evidence type="ECO:0000256" key="3">
    <source>
        <dbReference type="ARBA" id="ARBA00022679"/>
    </source>
</evidence>
<evidence type="ECO:0000256" key="10">
    <source>
        <dbReference type="RuleBase" id="RU361115"/>
    </source>
</evidence>
<dbReference type="InterPro" id="IPR002076">
    <property type="entry name" value="ELO_fam"/>
</dbReference>
<evidence type="ECO:0000256" key="5">
    <source>
        <dbReference type="ARBA" id="ARBA00022832"/>
    </source>
</evidence>
<keyword evidence="2 10" id="KW-0444">Lipid biosynthesis</keyword>
<gene>
    <name evidence="13" type="primary">LOC108077767</name>
</gene>
<sequence>MALIMKYIDSISRYIDSHGDSRTKDWPMMSSPFPTLAVCLTYVYLVKVVGPRWMENRKPLHLQNTLVMYNAIQVVFSAWLFYECLMGGWWGSYSFRCQPVDYTDSPTSRRIGISGWLTGHYSFRCQPVDYSNNPRTLRMVHACWWYYFSKFTEFMDTIFFVLRKKTSQVTTLHVIHHGCMPMSVWFGVKFTPGGHSTFFGLLNTFVHIVMYTYYMFSAMGPQYQKYLWWKKYLTTLQMVQFILIMVHAFQLLFIDCNYPKAFVWWIGMHAVMFFFLFNEFYKAAYRSRMMKKNGAIAAANGHAKPNGYCKSINAHDDLAMPQTTEATASATPVSKANGSTLTNGHANGTANGYKQLANGNAATMTTAANGSAHKGSNGGLLANGYATKLLDDASHELKQRKTPK</sequence>
<comment type="catalytic activity">
    <reaction evidence="10">
        <text>a very-long-chain acyl-CoA + malonyl-CoA + H(+) = a very-long-chain 3-oxoacyl-CoA + CO2 + CoA</text>
        <dbReference type="Rhea" id="RHEA:32727"/>
        <dbReference type="ChEBI" id="CHEBI:15378"/>
        <dbReference type="ChEBI" id="CHEBI:16526"/>
        <dbReference type="ChEBI" id="CHEBI:57287"/>
        <dbReference type="ChEBI" id="CHEBI:57384"/>
        <dbReference type="ChEBI" id="CHEBI:90725"/>
        <dbReference type="ChEBI" id="CHEBI:90736"/>
        <dbReference type="EC" id="2.3.1.199"/>
    </reaction>
</comment>
<keyword evidence="7 10" id="KW-0443">Lipid metabolism</keyword>
<feature type="transmembrane region" description="Helical" evidence="10">
    <location>
        <begin position="232"/>
        <end position="250"/>
    </location>
</feature>
<accession>A0ABM3C7Y0</accession>
<protein>
    <recommendedName>
        <fullName evidence="10">Elongation of very long chain fatty acids protein</fullName>
        <ecNumber evidence="10">2.3.1.199</ecNumber>
    </recommendedName>
    <alternativeName>
        <fullName evidence="10">Very-long-chain 3-oxoacyl-CoA synthase</fullName>
    </alternativeName>
</protein>
<keyword evidence="4 10" id="KW-0812">Transmembrane</keyword>
<feature type="region of interest" description="Disordered" evidence="11">
    <location>
        <begin position="329"/>
        <end position="349"/>
    </location>
</feature>
<dbReference type="Pfam" id="PF01151">
    <property type="entry name" value="ELO"/>
    <property type="match status" value="1"/>
</dbReference>
<dbReference type="Proteomes" id="UP001652661">
    <property type="component" value="Chromosome 3R"/>
</dbReference>
<keyword evidence="9 10" id="KW-0275">Fatty acid biosynthesis</keyword>
<evidence type="ECO:0000256" key="4">
    <source>
        <dbReference type="ARBA" id="ARBA00022692"/>
    </source>
</evidence>
<keyword evidence="12" id="KW-1185">Reference proteome</keyword>
<keyword evidence="8 10" id="KW-0472">Membrane</keyword>
<evidence type="ECO:0000256" key="7">
    <source>
        <dbReference type="ARBA" id="ARBA00023098"/>
    </source>
</evidence>
<feature type="transmembrane region" description="Helical" evidence="10">
    <location>
        <begin position="200"/>
        <end position="220"/>
    </location>
</feature>
<evidence type="ECO:0000256" key="1">
    <source>
        <dbReference type="ARBA" id="ARBA00004141"/>
    </source>
</evidence>
<evidence type="ECO:0000313" key="12">
    <source>
        <dbReference type="Proteomes" id="UP001652661"/>
    </source>
</evidence>
<comment type="similarity">
    <text evidence="10">Belongs to the ELO family.</text>
</comment>
<keyword evidence="3 10" id="KW-0808">Transferase</keyword>
<organism evidence="12 13">
    <name type="scientific">Drosophila kikkawai</name>
    <name type="common">Fruit fly</name>
    <dbReference type="NCBI Taxonomy" id="30033"/>
    <lineage>
        <taxon>Eukaryota</taxon>
        <taxon>Metazoa</taxon>
        <taxon>Ecdysozoa</taxon>
        <taxon>Arthropoda</taxon>
        <taxon>Hexapoda</taxon>
        <taxon>Insecta</taxon>
        <taxon>Pterygota</taxon>
        <taxon>Neoptera</taxon>
        <taxon>Endopterygota</taxon>
        <taxon>Diptera</taxon>
        <taxon>Brachycera</taxon>
        <taxon>Muscomorpha</taxon>
        <taxon>Ephydroidea</taxon>
        <taxon>Drosophilidae</taxon>
        <taxon>Drosophila</taxon>
        <taxon>Sophophora</taxon>
    </lineage>
</organism>
<comment type="subcellular location">
    <subcellularLocation>
        <location evidence="1">Membrane</location>
        <topology evidence="1">Multi-pass membrane protein</topology>
    </subcellularLocation>
</comment>
<evidence type="ECO:0000256" key="11">
    <source>
        <dbReference type="SAM" id="MobiDB-lite"/>
    </source>
</evidence>
<name>A0ABM3C7Y0_DROKI</name>
<feature type="transmembrane region" description="Helical" evidence="10">
    <location>
        <begin position="262"/>
        <end position="281"/>
    </location>
</feature>
<dbReference type="RefSeq" id="XP_041633021.1">
    <property type="nucleotide sequence ID" value="XM_041777087.2"/>
</dbReference>
<evidence type="ECO:0000256" key="9">
    <source>
        <dbReference type="ARBA" id="ARBA00023160"/>
    </source>
</evidence>
<dbReference type="EC" id="2.3.1.199" evidence="10"/>
<feature type="transmembrane region" description="Helical" evidence="10">
    <location>
        <begin position="26"/>
        <end position="45"/>
    </location>
</feature>
<evidence type="ECO:0000256" key="8">
    <source>
        <dbReference type="ARBA" id="ARBA00023136"/>
    </source>
</evidence>
<proteinExistence type="inferred from homology"/>